<dbReference type="AlphaFoldDB" id="A0AAW6WD72"/>
<dbReference type="CDD" id="cd00093">
    <property type="entry name" value="HTH_XRE"/>
    <property type="match status" value="1"/>
</dbReference>
<dbReference type="Gene3D" id="3.40.50.300">
    <property type="entry name" value="P-loop containing nucleotide triphosphate hydrolases"/>
    <property type="match status" value="1"/>
</dbReference>
<dbReference type="Pfam" id="PF01381">
    <property type="entry name" value="HTH_3"/>
    <property type="match status" value="1"/>
</dbReference>
<proteinExistence type="predicted"/>
<dbReference type="RefSeq" id="WP_285049304.1">
    <property type="nucleotide sequence ID" value="NZ_JAMGTK010000023.1"/>
</dbReference>
<dbReference type="EMBL" id="JAMGTK010000023">
    <property type="protein sequence ID" value="MDK4512786.1"/>
    <property type="molecule type" value="Genomic_DNA"/>
</dbReference>
<accession>A0AAW6WD72</accession>
<evidence type="ECO:0000259" key="1">
    <source>
        <dbReference type="Pfam" id="PF01381"/>
    </source>
</evidence>
<dbReference type="SUPFAM" id="SSF52540">
    <property type="entry name" value="P-loop containing nucleoside triphosphate hydrolases"/>
    <property type="match status" value="1"/>
</dbReference>
<feature type="domain" description="ORC1/DEAH AAA+ ATPase" evidence="2">
    <location>
        <begin position="102"/>
        <end position="217"/>
    </location>
</feature>
<dbReference type="GO" id="GO:0003677">
    <property type="term" value="F:DNA binding"/>
    <property type="evidence" value="ECO:0007669"/>
    <property type="project" value="InterPro"/>
</dbReference>
<evidence type="ECO:0000313" key="3">
    <source>
        <dbReference type="EMBL" id="MDK4512786.1"/>
    </source>
</evidence>
<dbReference type="Pfam" id="PF13401">
    <property type="entry name" value="AAA_22"/>
    <property type="match status" value="1"/>
</dbReference>
<dbReference type="Gene3D" id="1.10.260.40">
    <property type="entry name" value="lambda repressor-like DNA-binding domains"/>
    <property type="match status" value="1"/>
</dbReference>
<dbReference type="SUPFAM" id="SSF47413">
    <property type="entry name" value="lambda repressor-like DNA-binding domains"/>
    <property type="match status" value="1"/>
</dbReference>
<keyword evidence="4" id="KW-1185">Reference proteome</keyword>
<dbReference type="InterPro" id="IPR027417">
    <property type="entry name" value="P-loop_NTPase"/>
</dbReference>
<dbReference type="PANTHER" id="PTHR35894:SF5">
    <property type="entry name" value="MU-LIKE PROPHAGE FLUMU DNA TRANSPOSITION PROTEIN B"/>
    <property type="match status" value="1"/>
</dbReference>
<gene>
    <name evidence="3" type="ORF">MWG07_11055</name>
</gene>
<organism evidence="3 4">
    <name type="scientific">Fusobacterium necrophorum</name>
    <dbReference type="NCBI Taxonomy" id="859"/>
    <lineage>
        <taxon>Bacteria</taxon>
        <taxon>Fusobacteriati</taxon>
        <taxon>Fusobacteriota</taxon>
        <taxon>Fusobacteriia</taxon>
        <taxon>Fusobacteriales</taxon>
        <taxon>Fusobacteriaceae</taxon>
        <taxon>Fusobacterium</taxon>
    </lineage>
</organism>
<comment type="caution">
    <text evidence="3">The sequence shown here is derived from an EMBL/GenBank/DDBJ whole genome shotgun (WGS) entry which is preliminary data.</text>
</comment>
<protein>
    <submittedName>
        <fullName evidence="3">AAA family ATPase</fullName>
    </submittedName>
</protein>
<evidence type="ECO:0000259" key="2">
    <source>
        <dbReference type="Pfam" id="PF13401"/>
    </source>
</evidence>
<dbReference type="InterPro" id="IPR001387">
    <property type="entry name" value="Cro/C1-type_HTH"/>
</dbReference>
<sequence>MNRENTIAKLERFAEQKGLSYRKIAQMIGIGQSTLSEIRKGTYRGNEEEILLKLEDLMERHKKGIKRVDFSVETDTKKRIFFTIDTIKKYVASNAANEIISSAKIAYIVGRSGIGKTHALMEYQKTYGSKIIFITAENGDKHTTVMRKIARSMRMDTKGTTDELKENIKERLRFTETIIIIDEGEHLSPKVIDVIRAIADQTGIGLVIAGTDQLKHQITKNHREYEYLYSRGVTWMLLKELTIKDVDKIFRKFIQDDLDFYEEEDIVKMTSFITKEVKGSARILENLLTMASMMANEGENFEKTGGLITLDYLKAASKVVNTI</sequence>
<dbReference type="PANTHER" id="PTHR35894">
    <property type="entry name" value="GENERAL SECRETION PATHWAY PROTEIN A-RELATED"/>
    <property type="match status" value="1"/>
</dbReference>
<dbReference type="InterPro" id="IPR010982">
    <property type="entry name" value="Lambda_DNA-bd_dom_sf"/>
</dbReference>
<dbReference type="InterPro" id="IPR052026">
    <property type="entry name" value="ExeA_AAA_ATPase_DNA-bind"/>
</dbReference>
<reference evidence="3" key="2">
    <citation type="submission" date="2022-04" db="EMBL/GenBank/DDBJ databases">
        <authorList>
            <person name="Livingstone P.G."/>
        </authorList>
    </citation>
    <scope>NUCLEOTIDE SEQUENCE</scope>
    <source>
        <strain evidence="3">BRON_8</strain>
    </source>
</reference>
<dbReference type="InterPro" id="IPR049945">
    <property type="entry name" value="AAA_22"/>
</dbReference>
<reference evidence="3" key="1">
    <citation type="journal article" date="2022" name="Gene">
        <title>A genome-led study on the pathogenesis of Fusobacterium necrophorum infections.</title>
        <authorList>
            <person name="Thapa G."/>
            <person name="Jayal A."/>
            <person name="Sikazwe E."/>
            <person name="Perry T."/>
            <person name="Mohammed Al Balushi A."/>
            <person name="Livingstone P."/>
        </authorList>
    </citation>
    <scope>NUCLEOTIDE SEQUENCE</scope>
    <source>
        <strain evidence="3">BRON_8</strain>
    </source>
</reference>
<feature type="domain" description="HTH cro/C1-type" evidence="1">
    <location>
        <begin position="13"/>
        <end position="55"/>
    </location>
</feature>
<evidence type="ECO:0000313" key="4">
    <source>
        <dbReference type="Proteomes" id="UP001173223"/>
    </source>
</evidence>
<dbReference type="Proteomes" id="UP001173223">
    <property type="component" value="Unassembled WGS sequence"/>
</dbReference>
<dbReference type="GO" id="GO:0016887">
    <property type="term" value="F:ATP hydrolysis activity"/>
    <property type="evidence" value="ECO:0007669"/>
    <property type="project" value="InterPro"/>
</dbReference>
<name>A0AAW6WD72_9FUSO</name>